<dbReference type="EMBL" id="UINC01206794">
    <property type="protein sequence ID" value="SVE28590.1"/>
    <property type="molecule type" value="Genomic_DNA"/>
</dbReference>
<dbReference type="GO" id="GO:0048270">
    <property type="term" value="F:methionine adenosyltransferase regulator activity"/>
    <property type="evidence" value="ECO:0007669"/>
    <property type="project" value="TreeGrafter"/>
</dbReference>
<dbReference type="GO" id="GO:0048269">
    <property type="term" value="C:methionine adenosyltransferase complex"/>
    <property type="evidence" value="ECO:0007669"/>
    <property type="project" value="TreeGrafter"/>
</dbReference>
<evidence type="ECO:0000313" key="2">
    <source>
        <dbReference type="EMBL" id="SVE28590.1"/>
    </source>
</evidence>
<evidence type="ECO:0000259" key="1">
    <source>
        <dbReference type="Pfam" id="PF04321"/>
    </source>
</evidence>
<dbReference type="AlphaFoldDB" id="A0A383C973"/>
<feature type="non-terminal residue" evidence="2">
    <location>
        <position position="207"/>
    </location>
</feature>
<dbReference type="PANTHER" id="PTHR10491">
    <property type="entry name" value="DTDP-4-DEHYDRORHAMNOSE REDUCTASE"/>
    <property type="match status" value="1"/>
</dbReference>
<dbReference type="InterPro" id="IPR029903">
    <property type="entry name" value="RmlD-like-bd"/>
</dbReference>
<reference evidence="2" key="1">
    <citation type="submission" date="2018-05" db="EMBL/GenBank/DDBJ databases">
        <authorList>
            <person name="Lanie J.A."/>
            <person name="Ng W.-L."/>
            <person name="Kazmierczak K.M."/>
            <person name="Andrzejewski T.M."/>
            <person name="Davidsen T.M."/>
            <person name="Wayne K.J."/>
            <person name="Tettelin H."/>
            <person name="Glass J.I."/>
            <person name="Rusch D."/>
            <person name="Podicherti R."/>
            <person name="Tsui H.-C.T."/>
            <person name="Winkler M.E."/>
        </authorList>
    </citation>
    <scope>NUCLEOTIDE SEQUENCE</scope>
</reference>
<dbReference type="Pfam" id="PF04321">
    <property type="entry name" value="RmlD_sub_bind"/>
    <property type="match status" value="1"/>
</dbReference>
<dbReference type="GO" id="GO:0006556">
    <property type="term" value="P:S-adenosylmethionine biosynthetic process"/>
    <property type="evidence" value="ECO:0007669"/>
    <property type="project" value="TreeGrafter"/>
</dbReference>
<accession>A0A383C973</accession>
<proteinExistence type="predicted"/>
<gene>
    <name evidence="2" type="ORF">METZ01_LOCUS481444</name>
</gene>
<dbReference type="SUPFAM" id="SSF51735">
    <property type="entry name" value="NAD(P)-binding Rossmann-fold domains"/>
    <property type="match status" value="1"/>
</dbReference>
<protein>
    <recommendedName>
        <fullName evidence="1">RmlD-like substrate binding domain-containing protein</fullName>
    </recommendedName>
</protein>
<organism evidence="2">
    <name type="scientific">marine metagenome</name>
    <dbReference type="NCBI Taxonomy" id="408172"/>
    <lineage>
        <taxon>unclassified sequences</taxon>
        <taxon>metagenomes</taxon>
        <taxon>ecological metagenomes</taxon>
    </lineage>
</organism>
<name>A0A383C973_9ZZZZ</name>
<dbReference type="PANTHER" id="PTHR10491:SF4">
    <property type="entry name" value="METHIONINE ADENOSYLTRANSFERASE 2 SUBUNIT BETA"/>
    <property type="match status" value="1"/>
</dbReference>
<feature type="domain" description="RmlD-like substrate binding" evidence="1">
    <location>
        <begin position="12"/>
        <end position="207"/>
    </location>
</feature>
<sequence length="207" mass="24059">MMNSPQISRIQKIYIAGCGGMLGEAFYKQFNNDFDLKCTDIDLNEDWLSYLDFRYYEKYRDDVSGFKPDYLFHIGAHTDLEYCELHPKDTYETNFRSVEHGVKIANELNIPILYIGTAGIFNGEKDFYDEEDIPNPIGHYAKSKYLSEKYIQEHSSNYLLCRAGWMMGGGPRKDKKFIQKLMRQLADGTDELFIVNDKLGTPTYTND</sequence>
<dbReference type="InterPro" id="IPR005913">
    <property type="entry name" value="dTDP_dehydrorham_reduct"/>
</dbReference>
<dbReference type="Gene3D" id="3.40.50.720">
    <property type="entry name" value="NAD(P)-binding Rossmann-like Domain"/>
    <property type="match status" value="1"/>
</dbReference>
<dbReference type="InterPro" id="IPR036291">
    <property type="entry name" value="NAD(P)-bd_dom_sf"/>
</dbReference>